<keyword evidence="1" id="KW-0233">DNA recombination</keyword>
<dbReference type="Gene3D" id="1.10.443.10">
    <property type="entry name" value="Intergrase catalytic core"/>
    <property type="match status" value="1"/>
</dbReference>
<gene>
    <name evidence="3" type="ORF">ACFOPH_01780</name>
</gene>
<organism evidence="3 4">
    <name type="scientific">Massilia haematophila</name>
    <dbReference type="NCBI Taxonomy" id="457923"/>
    <lineage>
        <taxon>Bacteria</taxon>
        <taxon>Pseudomonadati</taxon>
        <taxon>Pseudomonadota</taxon>
        <taxon>Betaproteobacteria</taxon>
        <taxon>Burkholderiales</taxon>
        <taxon>Oxalobacteraceae</taxon>
        <taxon>Telluria group</taxon>
        <taxon>Massilia</taxon>
    </lineage>
</organism>
<dbReference type="InterPro" id="IPR011010">
    <property type="entry name" value="DNA_brk_join_enz"/>
</dbReference>
<evidence type="ECO:0000313" key="4">
    <source>
        <dbReference type="Proteomes" id="UP001595665"/>
    </source>
</evidence>
<dbReference type="SUPFAM" id="SSF56349">
    <property type="entry name" value="DNA breaking-rejoining enzymes"/>
    <property type="match status" value="1"/>
</dbReference>
<evidence type="ECO:0000313" key="3">
    <source>
        <dbReference type="EMBL" id="MFC3456982.1"/>
    </source>
</evidence>
<accession>A0ABV7PGX2</accession>
<reference evidence="4" key="1">
    <citation type="journal article" date="2019" name="Int. J. Syst. Evol. Microbiol.">
        <title>The Global Catalogue of Microorganisms (GCM) 10K type strain sequencing project: providing services to taxonomists for standard genome sequencing and annotation.</title>
        <authorList>
            <consortium name="The Broad Institute Genomics Platform"/>
            <consortium name="The Broad Institute Genome Sequencing Center for Infectious Disease"/>
            <person name="Wu L."/>
            <person name="Ma J."/>
        </authorList>
    </citation>
    <scope>NUCLEOTIDE SEQUENCE [LARGE SCALE GENOMIC DNA]</scope>
    <source>
        <strain evidence="4">CCM 7480</strain>
    </source>
</reference>
<protein>
    <submittedName>
        <fullName evidence="3">DUF6538 domain-containing protein</fullName>
    </submittedName>
</protein>
<evidence type="ECO:0000256" key="1">
    <source>
        <dbReference type="ARBA" id="ARBA00023172"/>
    </source>
</evidence>
<evidence type="ECO:0000259" key="2">
    <source>
        <dbReference type="Pfam" id="PF20172"/>
    </source>
</evidence>
<dbReference type="Proteomes" id="UP001595665">
    <property type="component" value="Unassembled WGS sequence"/>
</dbReference>
<comment type="caution">
    <text evidence="3">The sequence shown here is derived from an EMBL/GenBank/DDBJ whole genome shotgun (WGS) entry which is preliminary data.</text>
</comment>
<dbReference type="InterPro" id="IPR046668">
    <property type="entry name" value="DUF6538"/>
</dbReference>
<proteinExistence type="predicted"/>
<dbReference type="Pfam" id="PF20172">
    <property type="entry name" value="DUF6538"/>
    <property type="match status" value="1"/>
</dbReference>
<keyword evidence="4" id="KW-1185">Reference proteome</keyword>
<dbReference type="EMBL" id="JBHRVV010000001">
    <property type="protein sequence ID" value="MFC3456982.1"/>
    <property type="molecule type" value="Genomic_DNA"/>
</dbReference>
<dbReference type="InterPro" id="IPR013762">
    <property type="entry name" value="Integrase-like_cat_sf"/>
</dbReference>
<feature type="domain" description="DUF6538" evidence="2">
    <location>
        <begin position="13"/>
        <end position="67"/>
    </location>
</feature>
<name>A0ABV7PGX2_9BURK</name>
<sequence>MPIKYLERREDGRSKNFYVRMTAPRAIQHLLPKAEYRKSTGTADLRRANVIGAEMVARKLEEWRALEDQLLERQSKPVVLSQALIDQVTASRLHSWVFSDDDERWSDDGLNDEELRAIEAFSQTTDAQMRSILSQGKGSKEWRVVVDTVLEWCEIQGHSVSVTDPLFPQLVRAFARVEQRAQQLIVARNRGDEVEVPVPVPVVVGEKLSAIVEPFVKYKTPTVNGPKPVSMAVSIWQKFIEFKGDVVFDDVTSDDIYNFIDARLNGNAKPKPWSQGYVDGHVKRCLREIFSFARTKKYMSAANPVTELEITPKISLDERAKRQMPRYPFSSDQLNQLFSSEWYKVGTKALRGKARDDLAVRYFAPLIGLLHGSRVREYLQLMTNDVVVVGGVDCITFQIEIAQSASEKTNQQELPRRSVKKPTVLRTIPIHPRLVELGFMDYVKERRAELGGIGPLFASSLPEPGGKSPMWGRAFEQAFLRFVRDTLGFGNGYGSHSFRHLFEDQLRSAQAVAKSWPAGLANFLSGRLLPRDADQKFFRSTGSEQGYGAGYGPKDVLPYLSQVDFVDVTLPVKFSDWRKS</sequence>
<dbReference type="RefSeq" id="WP_379733078.1">
    <property type="nucleotide sequence ID" value="NZ_JBHRVV010000001.1"/>
</dbReference>